<gene>
    <name evidence="1" type="ORF">PXEA_LOCUS13430</name>
</gene>
<accession>A0A3S5BD33</accession>
<protein>
    <submittedName>
        <fullName evidence="1">Uncharacterized protein</fullName>
    </submittedName>
</protein>
<name>A0A3S5BD33_9PLAT</name>
<evidence type="ECO:0000313" key="2">
    <source>
        <dbReference type="Proteomes" id="UP000784294"/>
    </source>
</evidence>
<dbReference type="AlphaFoldDB" id="A0A3S5BD33"/>
<sequence>MSRVRRKILSFSRFQQLVHEDPLMLLEFIEDENSEKLVDEVIMTLESGGEPKAACGSDSSARMGCIEAEHYSRDPRRPTCTVKMMPGQIRESNPYNSLQSSHSCLRIVPMLAEVRN</sequence>
<proteinExistence type="predicted"/>
<dbReference type="Proteomes" id="UP000784294">
    <property type="component" value="Unassembled WGS sequence"/>
</dbReference>
<keyword evidence="2" id="KW-1185">Reference proteome</keyword>
<evidence type="ECO:0000313" key="1">
    <source>
        <dbReference type="EMBL" id="VEL19990.1"/>
    </source>
</evidence>
<reference evidence="1" key="1">
    <citation type="submission" date="2018-11" db="EMBL/GenBank/DDBJ databases">
        <authorList>
            <consortium name="Pathogen Informatics"/>
        </authorList>
    </citation>
    <scope>NUCLEOTIDE SEQUENCE</scope>
</reference>
<comment type="caution">
    <text evidence="1">The sequence shown here is derived from an EMBL/GenBank/DDBJ whole genome shotgun (WGS) entry which is preliminary data.</text>
</comment>
<organism evidence="1 2">
    <name type="scientific">Protopolystoma xenopodis</name>
    <dbReference type="NCBI Taxonomy" id="117903"/>
    <lineage>
        <taxon>Eukaryota</taxon>
        <taxon>Metazoa</taxon>
        <taxon>Spiralia</taxon>
        <taxon>Lophotrochozoa</taxon>
        <taxon>Platyhelminthes</taxon>
        <taxon>Monogenea</taxon>
        <taxon>Polyopisthocotylea</taxon>
        <taxon>Polystomatidea</taxon>
        <taxon>Polystomatidae</taxon>
        <taxon>Protopolystoma</taxon>
    </lineage>
</organism>
<dbReference type="EMBL" id="CAAALY010044228">
    <property type="protein sequence ID" value="VEL19990.1"/>
    <property type="molecule type" value="Genomic_DNA"/>
</dbReference>